<feature type="transmembrane region" description="Helical" evidence="2">
    <location>
        <begin position="590"/>
        <end position="609"/>
    </location>
</feature>
<keyword evidence="2" id="KW-0812">Transmembrane</keyword>
<feature type="compositionally biased region" description="Polar residues" evidence="1">
    <location>
        <begin position="430"/>
        <end position="455"/>
    </location>
</feature>
<feature type="transmembrane region" description="Helical" evidence="2">
    <location>
        <begin position="235"/>
        <end position="253"/>
    </location>
</feature>
<protein>
    <submittedName>
        <fullName evidence="3">Uncharacterized protein</fullName>
    </submittedName>
</protein>
<feature type="transmembrane region" description="Helical" evidence="2">
    <location>
        <begin position="629"/>
        <end position="646"/>
    </location>
</feature>
<evidence type="ECO:0000256" key="2">
    <source>
        <dbReference type="SAM" id="Phobius"/>
    </source>
</evidence>
<reference evidence="3" key="1">
    <citation type="submission" date="2021-03" db="EMBL/GenBank/DDBJ databases">
        <title>Comparative genomics and phylogenomic investigation of the class Geoglossomycetes provide insights into ecological specialization and systematics.</title>
        <authorList>
            <person name="Melie T."/>
            <person name="Pirro S."/>
            <person name="Miller A.N."/>
            <person name="Quandt A."/>
        </authorList>
    </citation>
    <scope>NUCLEOTIDE SEQUENCE</scope>
    <source>
        <strain evidence="3">GBOQ0MN5Z8</strain>
    </source>
</reference>
<accession>A0A9P8I2V2</accession>
<evidence type="ECO:0000313" key="4">
    <source>
        <dbReference type="Proteomes" id="UP000698800"/>
    </source>
</evidence>
<feature type="compositionally biased region" description="Polar residues" evidence="1">
    <location>
        <begin position="406"/>
        <end position="415"/>
    </location>
</feature>
<feature type="transmembrane region" description="Helical" evidence="2">
    <location>
        <begin position="52"/>
        <end position="73"/>
    </location>
</feature>
<evidence type="ECO:0000256" key="1">
    <source>
        <dbReference type="SAM" id="MobiDB-lite"/>
    </source>
</evidence>
<feature type="compositionally biased region" description="Basic and acidic residues" evidence="1">
    <location>
        <begin position="475"/>
        <end position="486"/>
    </location>
</feature>
<keyword evidence="4" id="KW-1185">Reference proteome</keyword>
<name>A0A9P8I2V2_9PEZI</name>
<proteinExistence type="predicted"/>
<dbReference type="AlphaFoldDB" id="A0A9P8I2V2"/>
<keyword evidence="2" id="KW-1133">Transmembrane helix</keyword>
<comment type="caution">
    <text evidence="3">The sequence shown here is derived from an EMBL/GenBank/DDBJ whole genome shotgun (WGS) entry which is preliminary data.</text>
</comment>
<dbReference type="EMBL" id="JAGHQL010000140">
    <property type="protein sequence ID" value="KAH0537566.1"/>
    <property type="molecule type" value="Genomic_DNA"/>
</dbReference>
<feature type="compositionally biased region" description="Basic and acidic residues" evidence="1">
    <location>
        <begin position="389"/>
        <end position="404"/>
    </location>
</feature>
<keyword evidence="2" id="KW-0472">Membrane</keyword>
<organism evidence="3 4">
    <name type="scientific">Glutinoglossum americanum</name>
    <dbReference type="NCBI Taxonomy" id="1670608"/>
    <lineage>
        <taxon>Eukaryota</taxon>
        <taxon>Fungi</taxon>
        <taxon>Dikarya</taxon>
        <taxon>Ascomycota</taxon>
        <taxon>Pezizomycotina</taxon>
        <taxon>Geoglossomycetes</taxon>
        <taxon>Geoglossales</taxon>
        <taxon>Geoglossaceae</taxon>
        <taxon>Glutinoglossum</taxon>
    </lineage>
</organism>
<feature type="compositionally biased region" description="Polar residues" evidence="1">
    <location>
        <begin position="324"/>
        <end position="339"/>
    </location>
</feature>
<evidence type="ECO:0000313" key="3">
    <source>
        <dbReference type="EMBL" id="KAH0537566.1"/>
    </source>
</evidence>
<dbReference type="Proteomes" id="UP000698800">
    <property type="component" value="Unassembled WGS sequence"/>
</dbReference>
<feature type="compositionally biased region" description="Polar residues" evidence="1">
    <location>
        <begin position="465"/>
        <end position="474"/>
    </location>
</feature>
<feature type="transmembrane region" description="Helical" evidence="2">
    <location>
        <begin position="558"/>
        <end position="578"/>
    </location>
</feature>
<feature type="transmembrane region" description="Helical" evidence="2">
    <location>
        <begin position="201"/>
        <end position="223"/>
    </location>
</feature>
<dbReference type="OrthoDB" id="5392263at2759"/>
<gene>
    <name evidence="3" type="ORF">FGG08_005665</name>
</gene>
<feature type="transmembrane region" description="Helical" evidence="2">
    <location>
        <begin position="682"/>
        <end position="703"/>
    </location>
</feature>
<sequence length="766" mass="86018">MVNFDRCAVDFQNSRNQSLYGYNHTGPGFSGERPVITYKGCKLLCGNGVDAFSWSGISSTITTWVFPVIGILLQGPFESNKSKATLLALIRWIGSPVSSLSYILWNIKVSGKAALMVDMATKYEDRPGKESTFSNVRDSFYILSVMNQYTINPEMRWEGEAPEKLLRIALFDTNLRIDDKSMVESRRETANVLRQCRRRGVVSVFISMGWFLFSLGISIQAAFSNIGPVEQPDSLGLGLMLGWIPVLILCSIVDRNPADPEAVENRLNKFLHDARESSLARALEEQVVNGQTSEPASPHHTREDQQSRRRSFFGRGCVGGSPVSERNGQNQIEGGTSHSFSRHERRQNPPESAEQGRIVSDQIGEPTSQTAFSEVDYDSPRGPAQQGRAIEHDTPAGPRDERHGATHSTEPQQEQIADDQISEPVAQVISRRTGSNGSRGQAQQENAMERGTSTYPGDGRRGESHSTASQQGQNAEERTRNPSDAHFDGDFFVGFGGQGRRRWHYGVAYTIVAGIEDGFVKRHGRNWLQVPGMREKLVDIPGNSDGIFYFDVRELWQIASSLAVVVGTVFGAFILNYFTPPVGLGCRSGGYLIFCVWVTGIFVAELVVWWWTSNSEGDEFAARETWERWFFVPAEILSVCWLLYIITAQTVGLYQNCWCSTWGGWFDFETTNFYDPPFARSYWVGALCLSLIVMCLSFAFIIAEWCTQSHLATADFEKAMNGLERTRAFKWATSWIRNVVDFVITKAKRIVFSQERKSLVWKRDYT</sequence>
<feature type="region of interest" description="Disordered" evidence="1">
    <location>
        <begin position="285"/>
        <end position="486"/>
    </location>
</feature>